<protein>
    <recommendedName>
        <fullName evidence="2">AAA domain-containing protein</fullName>
    </recommendedName>
</protein>
<comment type="caution">
    <text evidence="1">The sequence shown here is derived from an EMBL/GenBank/DDBJ whole genome shotgun (WGS) entry which is preliminary data.</text>
</comment>
<name>X1I582_9ZZZZ</name>
<organism evidence="1">
    <name type="scientific">marine sediment metagenome</name>
    <dbReference type="NCBI Taxonomy" id="412755"/>
    <lineage>
        <taxon>unclassified sequences</taxon>
        <taxon>metagenomes</taxon>
        <taxon>ecological metagenomes</taxon>
    </lineage>
</organism>
<dbReference type="AlphaFoldDB" id="X1I582"/>
<evidence type="ECO:0008006" key="2">
    <source>
        <dbReference type="Google" id="ProtNLM"/>
    </source>
</evidence>
<sequence>MGIRIDKISVKDLGPIKDFSSEFGLFNLIYSRNEKGKTFLTEFIIRSLFKYVKRWSYLREKG</sequence>
<dbReference type="EMBL" id="BARU01018119">
    <property type="protein sequence ID" value="GAH52718.1"/>
    <property type="molecule type" value="Genomic_DNA"/>
</dbReference>
<gene>
    <name evidence="1" type="ORF">S03H2_29980</name>
</gene>
<reference evidence="1" key="1">
    <citation type="journal article" date="2014" name="Front. Microbiol.">
        <title>High frequency of phylogenetically diverse reductive dehalogenase-homologous genes in deep subseafloor sedimentary metagenomes.</title>
        <authorList>
            <person name="Kawai M."/>
            <person name="Futagami T."/>
            <person name="Toyoda A."/>
            <person name="Takaki Y."/>
            <person name="Nishi S."/>
            <person name="Hori S."/>
            <person name="Arai W."/>
            <person name="Tsubouchi T."/>
            <person name="Morono Y."/>
            <person name="Uchiyama I."/>
            <person name="Ito T."/>
            <person name="Fujiyama A."/>
            <person name="Inagaki F."/>
            <person name="Takami H."/>
        </authorList>
    </citation>
    <scope>NUCLEOTIDE SEQUENCE</scope>
    <source>
        <strain evidence="1">Expedition CK06-06</strain>
    </source>
</reference>
<feature type="non-terminal residue" evidence="1">
    <location>
        <position position="62"/>
    </location>
</feature>
<proteinExistence type="predicted"/>
<accession>X1I582</accession>
<evidence type="ECO:0000313" key="1">
    <source>
        <dbReference type="EMBL" id="GAH52718.1"/>
    </source>
</evidence>